<dbReference type="PROSITE" id="PS00600">
    <property type="entry name" value="AA_TRANSFER_CLASS_3"/>
    <property type="match status" value="1"/>
</dbReference>
<dbReference type="EMBL" id="QGTR01000001">
    <property type="protein sequence ID" value="PWW03965.1"/>
    <property type="molecule type" value="Genomic_DNA"/>
</dbReference>
<protein>
    <submittedName>
        <fullName evidence="7">Ornithine--oxo-acid transaminase</fullName>
    </submittedName>
</protein>
<evidence type="ECO:0000313" key="7">
    <source>
        <dbReference type="EMBL" id="PWW03965.1"/>
    </source>
</evidence>
<dbReference type="InterPro" id="IPR015422">
    <property type="entry name" value="PyrdxlP-dep_Trfase_small"/>
</dbReference>
<dbReference type="AlphaFoldDB" id="A0A317PTD5"/>
<keyword evidence="2" id="KW-0055">Arginine biosynthesis</keyword>
<gene>
    <name evidence="7" type="ORF">DFR52_101654</name>
</gene>
<dbReference type="Gene3D" id="3.40.640.10">
    <property type="entry name" value="Type I PLP-dependent aspartate aminotransferase-like (Major domain)"/>
    <property type="match status" value="1"/>
</dbReference>
<keyword evidence="2" id="KW-0028">Amino-acid biosynthesis</keyword>
<keyword evidence="5 6" id="KW-0663">Pyridoxal phosphate</keyword>
<sequence>MLDTPTRMTTEAPPLSDEKLAVRPRLLSVADAKAMSLAEMTELFKDHINPGQLHFMKLLGFHKVKIERAEGMYYTDQNGRKILDFFGGFGSLAFGHNHPRIIAARQQFQDEDRHEIAIAFMSQYASALARNLAAISPGDLDMVFLGSSGSEAMEAAIKVAERAAGPARPKIVYAENSFHGKTKGVLSLTDSPLYRGEFRLVDNTVKVPFGDIDAIRNAFEADPAIGVIVLETIQGGGGIVQAPVAFWQQLRALCDKHGVLWIADEVQCGMGRSGRFYAFEHAGVVPDVTALAKSLGGGKCAMAAMVASRKVYMKAYGTPKTAMIHAQATFGGIGEACITAIEGLNVLYDEDLIGNAERTGGYLLEQLEGLKAKYPQIIKEVRGQGFMVGLEFQDFSQTLPALLRPMVGMLDEKLKGSLSGFVGAELLRDHDVLVAFTEYNRNVIRLEPPLICGREHVDRFIAALDAVLGRGIARIVRDFIGSQVASKA</sequence>
<dbReference type="CDD" id="cd00610">
    <property type="entry name" value="OAT_like"/>
    <property type="match status" value="1"/>
</dbReference>
<evidence type="ECO:0000256" key="5">
    <source>
        <dbReference type="ARBA" id="ARBA00022898"/>
    </source>
</evidence>
<dbReference type="InterPro" id="IPR015421">
    <property type="entry name" value="PyrdxlP-dep_Trfase_major"/>
</dbReference>
<name>A0A317PTD5_9HYPH</name>
<accession>A0A317PTD5</accession>
<comment type="cofactor">
    <cofactor evidence="1">
        <name>pyridoxal 5'-phosphate</name>
        <dbReference type="ChEBI" id="CHEBI:597326"/>
    </cofactor>
</comment>
<evidence type="ECO:0000256" key="3">
    <source>
        <dbReference type="ARBA" id="ARBA00022576"/>
    </source>
</evidence>
<dbReference type="GO" id="GO:0008483">
    <property type="term" value="F:transaminase activity"/>
    <property type="evidence" value="ECO:0007669"/>
    <property type="project" value="UniProtKB-KW"/>
</dbReference>
<evidence type="ECO:0000313" key="8">
    <source>
        <dbReference type="Proteomes" id="UP000246352"/>
    </source>
</evidence>
<dbReference type="GO" id="GO:0030170">
    <property type="term" value="F:pyridoxal phosphate binding"/>
    <property type="evidence" value="ECO:0007669"/>
    <property type="project" value="InterPro"/>
</dbReference>
<comment type="caution">
    <text evidence="7">The sequence shown here is derived from an EMBL/GenBank/DDBJ whole genome shotgun (WGS) entry which is preliminary data.</text>
</comment>
<dbReference type="SUPFAM" id="SSF53383">
    <property type="entry name" value="PLP-dependent transferases"/>
    <property type="match status" value="1"/>
</dbReference>
<keyword evidence="3" id="KW-0032">Aminotransferase</keyword>
<reference evidence="7 8" key="1">
    <citation type="submission" date="2018-05" db="EMBL/GenBank/DDBJ databases">
        <title>Genomic Encyclopedia of Type Strains, Phase IV (KMG-IV): sequencing the most valuable type-strain genomes for metagenomic binning, comparative biology and taxonomic classification.</title>
        <authorList>
            <person name="Goeker M."/>
        </authorList>
    </citation>
    <scope>NUCLEOTIDE SEQUENCE [LARGE SCALE GENOMIC DNA]</scope>
    <source>
        <strain evidence="7 8">DSM 16791</strain>
    </source>
</reference>
<dbReference type="FunFam" id="3.40.640.10:FF:000004">
    <property type="entry name" value="Acetylornithine aminotransferase"/>
    <property type="match status" value="1"/>
</dbReference>
<dbReference type="InterPro" id="IPR050103">
    <property type="entry name" value="Class-III_PLP-dep_AT"/>
</dbReference>
<evidence type="ECO:0000256" key="1">
    <source>
        <dbReference type="ARBA" id="ARBA00001933"/>
    </source>
</evidence>
<evidence type="ECO:0000256" key="4">
    <source>
        <dbReference type="ARBA" id="ARBA00022679"/>
    </source>
</evidence>
<dbReference type="InterPro" id="IPR015424">
    <property type="entry name" value="PyrdxlP-dep_Trfase"/>
</dbReference>
<keyword evidence="4" id="KW-0808">Transferase</keyword>
<dbReference type="PANTHER" id="PTHR11986">
    <property type="entry name" value="AMINOTRANSFERASE CLASS III"/>
    <property type="match status" value="1"/>
</dbReference>
<dbReference type="Pfam" id="PF00202">
    <property type="entry name" value="Aminotran_3"/>
    <property type="match status" value="1"/>
</dbReference>
<keyword evidence="8" id="KW-1185">Reference proteome</keyword>
<dbReference type="PIRSF" id="PIRSF000521">
    <property type="entry name" value="Transaminase_4ab_Lys_Orn"/>
    <property type="match status" value="1"/>
</dbReference>
<evidence type="ECO:0000256" key="2">
    <source>
        <dbReference type="ARBA" id="ARBA00022571"/>
    </source>
</evidence>
<comment type="similarity">
    <text evidence="6">Belongs to the class-III pyridoxal-phosphate-dependent aminotransferase family.</text>
</comment>
<dbReference type="InterPro" id="IPR049704">
    <property type="entry name" value="Aminotrans_3_PPA_site"/>
</dbReference>
<proteinExistence type="inferred from homology"/>
<dbReference type="GO" id="GO:0042802">
    <property type="term" value="F:identical protein binding"/>
    <property type="evidence" value="ECO:0007669"/>
    <property type="project" value="TreeGrafter"/>
</dbReference>
<dbReference type="Proteomes" id="UP000246352">
    <property type="component" value="Unassembled WGS sequence"/>
</dbReference>
<organism evidence="7 8">
    <name type="scientific">Hoeflea marina</name>
    <dbReference type="NCBI Taxonomy" id="274592"/>
    <lineage>
        <taxon>Bacteria</taxon>
        <taxon>Pseudomonadati</taxon>
        <taxon>Pseudomonadota</taxon>
        <taxon>Alphaproteobacteria</taxon>
        <taxon>Hyphomicrobiales</taxon>
        <taxon>Rhizobiaceae</taxon>
        <taxon>Hoeflea</taxon>
    </lineage>
</organism>
<dbReference type="InterPro" id="IPR005814">
    <property type="entry name" value="Aminotrans_3"/>
</dbReference>
<dbReference type="Gene3D" id="3.90.1150.10">
    <property type="entry name" value="Aspartate Aminotransferase, domain 1"/>
    <property type="match status" value="1"/>
</dbReference>
<dbReference type="PANTHER" id="PTHR11986:SF79">
    <property type="entry name" value="ACETYLORNITHINE AMINOTRANSFERASE, MITOCHONDRIAL"/>
    <property type="match status" value="1"/>
</dbReference>
<evidence type="ECO:0000256" key="6">
    <source>
        <dbReference type="RuleBase" id="RU003560"/>
    </source>
</evidence>
<dbReference type="GO" id="GO:0006526">
    <property type="term" value="P:L-arginine biosynthetic process"/>
    <property type="evidence" value="ECO:0007669"/>
    <property type="project" value="UniProtKB-KW"/>
</dbReference>